<keyword evidence="1" id="KW-0560">Oxidoreductase</keyword>
<name>A0ABN3P889_9MICO</name>
<dbReference type="RefSeq" id="WP_344227518.1">
    <property type="nucleotide sequence ID" value="NZ_BAAARI010000007.1"/>
</dbReference>
<feature type="domain" description="FAD-binding" evidence="2">
    <location>
        <begin position="3"/>
        <end position="324"/>
    </location>
</feature>
<dbReference type="Gene3D" id="3.30.70.2450">
    <property type="match status" value="1"/>
</dbReference>
<dbReference type="InterPro" id="IPR036188">
    <property type="entry name" value="FAD/NAD-bd_sf"/>
</dbReference>
<protein>
    <submittedName>
        <fullName evidence="3">NAD(P)/FAD-dependent oxidoreductase</fullName>
    </submittedName>
</protein>
<keyword evidence="4" id="KW-1185">Reference proteome</keyword>
<reference evidence="3 4" key="1">
    <citation type="journal article" date="2019" name="Int. J. Syst. Evol. Microbiol.">
        <title>The Global Catalogue of Microorganisms (GCM) 10K type strain sequencing project: providing services to taxonomists for standard genome sequencing and annotation.</title>
        <authorList>
            <consortium name="The Broad Institute Genomics Platform"/>
            <consortium name="The Broad Institute Genome Sequencing Center for Infectious Disease"/>
            <person name="Wu L."/>
            <person name="Ma J."/>
        </authorList>
    </citation>
    <scope>NUCLEOTIDE SEQUENCE [LARGE SCALE GENOMIC DNA]</scope>
    <source>
        <strain evidence="3 4">JCM 16365</strain>
    </source>
</reference>
<accession>A0ABN3P889</accession>
<evidence type="ECO:0000256" key="1">
    <source>
        <dbReference type="ARBA" id="ARBA00023002"/>
    </source>
</evidence>
<evidence type="ECO:0000259" key="2">
    <source>
        <dbReference type="Pfam" id="PF01494"/>
    </source>
</evidence>
<dbReference type="InterPro" id="IPR050631">
    <property type="entry name" value="PheA/TfdB_FAD_monoxygenase"/>
</dbReference>
<evidence type="ECO:0000313" key="3">
    <source>
        <dbReference type="EMBL" id="GAA2573554.1"/>
    </source>
</evidence>
<evidence type="ECO:0000313" key="4">
    <source>
        <dbReference type="Proteomes" id="UP001500274"/>
    </source>
</evidence>
<gene>
    <name evidence="3" type="ORF">GCM10009862_10560</name>
</gene>
<dbReference type="InterPro" id="IPR002938">
    <property type="entry name" value="FAD-bd"/>
</dbReference>
<dbReference type="SUPFAM" id="SSF51905">
    <property type="entry name" value="FAD/NAD(P)-binding domain"/>
    <property type="match status" value="1"/>
</dbReference>
<dbReference type="Proteomes" id="UP001500274">
    <property type="component" value="Unassembled WGS sequence"/>
</dbReference>
<comment type="caution">
    <text evidence="3">The sequence shown here is derived from an EMBL/GenBank/DDBJ whole genome shotgun (WGS) entry which is preliminary data.</text>
</comment>
<dbReference type="EMBL" id="BAAARI010000007">
    <property type="protein sequence ID" value="GAA2573554.1"/>
    <property type="molecule type" value="Genomic_DNA"/>
</dbReference>
<organism evidence="3 4">
    <name type="scientific">Microbacterium binotii</name>
    <dbReference type="NCBI Taxonomy" id="462710"/>
    <lineage>
        <taxon>Bacteria</taxon>
        <taxon>Bacillati</taxon>
        <taxon>Actinomycetota</taxon>
        <taxon>Actinomycetes</taxon>
        <taxon>Micrococcales</taxon>
        <taxon>Microbacteriaceae</taxon>
        <taxon>Microbacterium</taxon>
    </lineage>
</organism>
<sequence>MPEVIVVGAGPVGLLLTAELRRLGVDVITLERRPGPGDGTRAIGIHPPTLAALEASGATARLLEDAVRVERGEARAGGRLLGAVDFRRLSARFPFVATLPQRVTEGVLADLAGPVERGITVTGVRGDGDRMRVRTSEGRELTAPLVIVAGGWGSRSLAYRSAALRVHEYRDRYLMTDTALTASDPVAVIRLDAAGVMESFPLPGSARRFVLHDADGGPDEPHARYERMRRALHERGEAEAADRMEAVTSFRVRRLVAPRLRRGGLIVVGDAAHEVSPIGGQGMNLGLLDAATLAPLVAEALRTGSLASPALDRWERRRVRSARLAAAMASVNTALGRPAGAVAHRIRGTALGMLLRSPVGAVLTRAYAMGFDADAR</sequence>
<dbReference type="Gene3D" id="3.50.50.60">
    <property type="entry name" value="FAD/NAD(P)-binding domain"/>
    <property type="match status" value="1"/>
</dbReference>
<dbReference type="PANTHER" id="PTHR43476">
    <property type="entry name" value="3-(3-HYDROXY-PHENYL)PROPIONATE/3-HYDROXYCINNAMIC ACID HYDROXYLASE"/>
    <property type="match status" value="1"/>
</dbReference>
<dbReference type="Pfam" id="PF01494">
    <property type="entry name" value="FAD_binding_3"/>
    <property type="match status" value="1"/>
</dbReference>
<dbReference type="PRINTS" id="PR00420">
    <property type="entry name" value="RNGMNOXGNASE"/>
</dbReference>
<proteinExistence type="predicted"/>
<dbReference type="PANTHER" id="PTHR43476:SF3">
    <property type="entry name" value="FAD-BINDING MONOOXYGENASE"/>
    <property type="match status" value="1"/>
</dbReference>